<feature type="transmembrane region" description="Helical" evidence="1">
    <location>
        <begin position="65"/>
        <end position="82"/>
    </location>
</feature>
<keyword evidence="1" id="KW-1133">Transmembrane helix</keyword>
<feature type="transmembrane region" description="Helical" evidence="1">
    <location>
        <begin position="7"/>
        <end position="27"/>
    </location>
</feature>
<feature type="transmembrane region" description="Helical" evidence="1">
    <location>
        <begin position="33"/>
        <end position="53"/>
    </location>
</feature>
<proteinExistence type="predicted"/>
<accession>A0A7G7G7N9</accession>
<dbReference type="Proteomes" id="UP000515237">
    <property type="component" value="Chromosome"/>
</dbReference>
<name>A0A7G7G7N9_9BACT</name>
<evidence type="ECO:0000256" key="1">
    <source>
        <dbReference type="SAM" id="Phobius"/>
    </source>
</evidence>
<dbReference type="AlphaFoldDB" id="A0A7G7G7N9"/>
<keyword evidence="1" id="KW-0472">Membrane</keyword>
<gene>
    <name evidence="2" type="ORF">HUW51_10705</name>
</gene>
<protein>
    <submittedName>
        <fullName evidence="2">Magnesium citrate secondary transporter</fullName>
    </submittedName>
</protein>
<evidence type="ECO:0000313" key="3">
    <source>
        <dbReference type="Proteomes" id="UP000515237"/>
    </source>
</evidence>
<dbReference type="RefSeq" id="WP_185274025.1">
    <property type="nucleotide sequence ID" value="NZ_CP055156.1"/>
</dbReference>
<keyword evidence="3" id="KW-1185">Reference proteome</keyword>
<dbReference type="KEGG" id="aswu:HUW51_10705"/>
<keyword evidence="1" id="KW-0812">Transmembrane</keyword>
<sequence length="124" mass="14599">MQILRNPIFLISAGIFWITYTLEYFKIFTWPFVHYYLDDVLAMPVILTLTVAVQRQWIYRNSQYVLSKTQVIFAVVYLSIWFEGVLPALSDKYTRDAWDVVAYVAGSCLFYKFINRPISVSLPH</sequence>
<organism evidence="2 3">
    <name type="scientific">Adhaeribacter swui</name>
    <dbReference type="NCBI Taxonomy" id="2086471"/>
    <lineage>
        <taxon>Bacteria</taxon>
        <taxon>Pseudomonadati</taxon>
        <taxon>Bacteroidota</taxon>
        <taxon>Cytophagia</taxon>
        <taxon>Cytophagales</taxon>
        <taxon>Hymenobacteraceae</taxon>
        <taxon>Adhaeribacter</taxon>
    </lineage>
</organism>
<evidence type="ECO:0000313" key="2">
    <source>
        <dbReference type="EMBL" id="QNF33173.1"/>
    </source>
</evidence>
<dbReference type="EMBL" id="CP055156">
    <property type="protein sequence ID" value="QNF33173.1"/>
    <property type="molecule type" value="Genomic_DNA"/>
</dbReference>
<reference evidence="2 3" key="1">
    <citation type="journal article" date="2018" name="Int. J. Syst. Evol. Microbiol.">
        <title>Adhaeribacter swui sp. nov., isolated from wet mud.</title>
        <authorList>
            <person name="Kim D.U."/>
            <person name="Kim K.W."/>
            <person name="Kang M.S."/>
            <person name="Kim J.Y."/>
            <person name="Jang J.H."/>
            <person name="Kim M.K."/>
        </authorList>
    </citation>
    <scope>NUCLEOTIDE SEQUENCE [LARGE SCALE GENOMIC DNA]</scope>
    <source>
        <strain evidence="2 3">KCTC 52873</strain>
    </source>
</reference>